<dbReference type="AlphaFoldDB" id="A0ABD3MSB2"/>
<evidence type="ECO:0000313" key="11">
    <source>
        <dbReference type="EMBL" id="KAL3766572.1"/>
    </source>
</evidence>
<dbReference type="Pfam" id="PF02861">
    <property type="entry name" value="Clp_N"/>
    <property type="match status" value="1"/>
</dbReference>
<organism evidence="11 12">
    <name type="scientific">Stephanodiscus triporus</name>
    <dbReference type="NCBI Taxonomy" id="2934178"/>
    <lineage>
        <taxon>Eukaryota</taxon>
        <taxon>Sar</taxon>
        <taxon>Stramenopiles</taxon>
        <taxon>Ochrophyta</taxon>
        <taxon>Bacillariophyta</taxon>
        <taxon>Coscinodiscophyceae</taxon>
        <taxon>Thalassiosirophycidae</taxon>
        <taxon>Stephanodiscales</taxon>
        <taxon>Stephanodiscaceae</taxon>
        <taxon>Stephanodiscus</taxon>
    </lineage>
</organism>
<dbReference type="InterPro" id="IPR050130">
    <property type="entry name" value="ClpA_ClpB"/>
</dbReference>
<dbReference type="PROSITE" id="PS51903">
    <property type="entry name" value="CLP_R"/>
    <property type="match status" value="1"/>
</dbReference>
<evidence type="ECO:0000256" key="5">
    <source>
        <dbReference type="ARBA" id="ARBA00023186"/>
    </source>
</evidence>
<dbReference type="Gene3D" id="1.10.8.60">
    <property type="match status" value="1"/>
</dbReference>
<keyword evidence="12" id="KW-1185">Reference proteome</keyword>
<dbReference type="Pfam" id="PF17871">
    <property type="entry name" value="AAA_lid_9"/>
    <property type="match status" value="1"/>
</dbReference>
<evidence type="ECO:0000256" key="3">
    <source>
        <dbReference type="ARBA" id="ARBA00022741"/>
    </source>
</evidence>
<dbReference type="PANTHER" id="PTHR11638:SF18">
    <property type="entry name" value="HEAT SHOCK PROTEIN 104"/>
    <property type="match status" value="1"/>
</dbReference>
<dbReference type="Proteomes" id="UP001530315">
    <property type="component" value="Unassembled WGS sequence"/>
</dbReference>
<feature type="coiled-coil region" evidence="8">
    <location>
        <begin position="577"/>
        <end position="604"/>
    </location>
</feature>
<dbReference type="PROSITE" id="PS00871">
    <property type="entry name" value="CLPAB_2"/>
    <property type="match status" value="1"/>
</dbReference>
<keyword evidence="2 6" id="KW-0677">Repeat</keyword>
<dbReference type="InterPro" id="IPR027417">
    <property type="entry name" value="P-loop_NTPase"/>
</dbReference>
<dbReference type="PANTHER" id="PTHR11638">
    <property type="entry name" value="ATP-DEPENDENT CLP PROTEASE"/>
    <property type="match status" value="1"/>
</dbReference>
<dbReference type="FunFam" id="3.40.50.300:FF:000025">
    <property type="entry name" value="ATP-dependent Clp protease subunit"/>
    <property type="match status" value="1"/>
</dbReference>
<feature type="region of interest" description="Disordered" evidence="9">
    <location>
        <begin position="228"/>
        <end position="251"/>
    </location>
</feature>
<evidence type="ECO:0000256" key="9">
    <source>
        <dbReference type="SAM" id="MobiDB-lite"/>
    </source>
</evidence>
<accession>A0ABD3MSB2</accession>
<gene>
    <name evidence="11" type="ORF">ACHAW5_003875</name>
</gene>
<dbReference type="Pfam" id="PF07724">
    <property type="entry name" value="AAA_2"/>
    <property type="match status" value="1"/>
</dbReference>
<evidence type="ECO:0000256" key="6">
    <source>
        <dbReference type="PROSITE-ProRule" id="PRU01251"/>
    </source>
</evidence>
<dbReference type="PRINTS" id="PR00300">
    <property type="entry name" value="CLPPROTEASEA"/>
</dbReference>
<dbReference type="EMBL" id="JALLAZ020001727">
    <property type="protein sequence ID" value="KAL3766572.1"/>
    <property type="molecule type" value="Genomic_DNA"/>
</dbReference>
<dbReference type="FunFam" id="3.40.50.300:FF:000120">
    <property type="entry name" value="ATP-dependent chaperone ClpB"/>
    <property type="match status" value="1"/>
</dbReference>
<evidence type="ECO:0000256" key="2">
    <source>
        <dbReference type="ARBA" id="ARBA00022737"/>
    </source>
</evidence>
<evidence type="ECO:0000256" key="8">
    <source>
        <dbReference type="SAM" id="Coils"/>
    </source>
</evidence>
<dbReference type="Pfam" id="PF00004">
    <property type="entry name" value="AAA"/>
    <property type="match status" value="1"/>
</dbReference>
<evidence type="ECO:0000256" key="7">
    <source>
        <dbReference type="RuleBase" id="RU004432"/>
    </source>
</evidence>
<dbReference type="InterPro" id="IPR004176">
    <property type="entry name" value="Clp_R_N"/>
</dbReference>
<dbReference type="InterPro" id="IPR003959">
    <property type="entry name" value="ATPase_AAA_core"/>
</dbReference>
<dbReference type="InterPro" id="IPR019489">
    <property type="entry name" value="Clp_ATPase_C"/>
</dbReference>
<dbReference type="SUPFAM" id="SSF52540">
    <property type="entry name" value="P-loop containing nucleoside triphosphate hydrolases"/>
    <property type="match status" value="2"/>
</dbReference>
<dbReference type="CDD" id="cd19499">
    <property type="entry name" value="RecA-like_ClpB_Hsp104-like"/>
    <property type="match status" value="1"/>
</dbReference>
<dbReference type="InterPro" id="IPR018368">
    <property type="entry name" value="ClpA/B_CS1"/>
</dbReference>
<dbReference type="Gene3D" id="1.10.1780.10">
    <property type="entry name" value="Clp, N-terminal domain"/>
    <property type="match status" value="1"/>
</dbReference>
<feature type="domain" description="Clp R" evidence="10">
    <location>
        <begin position="64"/>
        <end position="231"/>
    </location>
</feature>
<dbReference type="SUPFAM" id="SSF81923">
    <property type="entry name" value="Double Clp-N motif"/>
    <property type="match status" value="1"/>
</dbReference>
<comment type="caution">
    <text evidence="11">The sequence shown here is derived from an EMBL/GenBank/DDBJ whole genome shotgun (WGS) entry which is preliminary data.</text>
</comment>
<reference evidence="11 12" key="1">
    <citation type="submission" date="2024-10" db="EMBL/GenBank/DDBJ databases">
        <title>Updated reference genomes for cyclostephanoid diatoms.</title>
        <authorList>
            <person name="Roberts W.R."/>
            <person name="Alverson A.J."/>
        </authorList>
    </citation>
    <scope>NUCLEOTIDE SEQUENCE [LARGE SCALE GENOMIC DNA]</scope>
    <source>
        <strain evidence="11 12">AJA276-08</strain>
    </source>
</reference>
<comment type="similarity">
    <text evidence="1 7">Belongs to the ClpA/ClpB family.</text>
</comment>
<evidence type="ECO:0000313" key="12">
    <source>
        <dbReference type="Proteomes" id="UP001530315"/>
    </source>
</evidence>
<proteinExistence type="inferred from homology"/>
<dbReference type="CDD" id="cd00009">
    <property type="entry name" value="AAA"/>
    <property type="match status" value="1"/>
</dbReference>
<dbReference type="Pfam" id="PF10431">
    <property type="entry name" value="ClpB_D2-small"/>
    <property type="match status" value="1"/>
</dbReference>
<sequence>MTASLATAAAAFRVGPSLATTAPAASCASTRRVLGDGVLVVPPFPSSSSSSPSRLRMSSSEQDFDQSKYTDAAWSAIAALPACADYHSSTSVDAPMLLSVLLNPTRYQAGENALTARQVVVKLLEDASRRSSGGGSSFDVDGLRADVERYLERQPKVSGDVNKQKSLGRTLGEVLRAGRDVRDGLQDSYISTEALLLGLCAKDTLFTISALDSRSVSLDDVKEAVRAMREKTPSTDGSGPGGTGSGPARVTSRSAEGLYDSLEKYGIDFTKNAMDGKLDPVIGRDDEIRRAIQILSRRTKNNPVLIGDPGVGKTAIAEGIAQRMVAGDVPDTLKSCRLIGLDMGALVAGATMRGEFEERLKAVIDEVQKSDGEIVLFIDEMHTVVGAGAVSGSMDASNLLKPALARGQLRCIGATTINEYRKYIEKDKALERRFQQVYVGEPSPEDTVSILRGLKPRYELHHGVRIRDEALIAAAKLSSRYLPDRFLPDKAIDLIDEACAKLKNELTSKPTIIDEVDRRIIQLEMERLSIKSDVEKSQNDADFKRLQHLESSLLELYDQQADLNARWKVEKEAVLGTNDLQEKIAEVQLEIEKAEREYDLNKAAELKYGTLPQLEEQLERAKTKEADGSDSTNEQVKPMLRDEVMPDDIANIISVWTGIPSAKLLDAERDRVLNMADKLRERVVGQDQAIEIVTDAIQRSRAGMNDPSKPIASMIFLGPTGVGKTELAKALAEFMFDTEEAMIRLDMSEYMEKHTVSRLLGAPPGYVGYDEGGQLTDAVRRRPYSVLLFDEMEKAHPDVFNVMLQLLDDGQVTDSKGTKVDFKNCIVIFTSNIGSKDIMELGGNPRDQALMRERVTSAMRANFRPEFLNRIDENVIFNSLSKENLRGIVILEAKRLESRLAEKSMKMIVSEEALDFLVEVGFDSVYGARPLKRTIQKQLENNMALGILSGEYSDGDTIMVGVVNERIHIRKAQPWEVAIDGSAETSDVEESFAGGFY</sequence>
<dbReference type="Gene3D" id="3.40.50.300">
    <property type="entry name" value="P-loop containing nucleotide triphosphate hydrolases"/>
    <property type="match status" value="3"/>
</dbReference>
<protein>
    <recommendedName>
        <fullName evidence="10">Clp R domain-containing protein</fullName>
    </recommendedName>
</protein>
<name>A0ABD3MSB2_9STRA</name>
<dbReference type="PROSITE" id="PS00870">
    <property type="entry name" value="CLPAB_1"/>
    <property type="match status" value="1"/>
</dbReference>
<dbReference type="InterPro" id="IPR003593">
    <property type="entry name" value="AAA+_ATPase"/>
</dbReference>
<dbReference type="FunFam" id="3.40.50.300:FF:000010">
    <property type="entry name" value="Chaperone clpB 1, putative"/>
    <property type="match status" value="1"/>
</dbReference>
<keyword evidence="3 7" id="KW-0547">Nucleotide-binding</keyword>
<keyword evidence="5 7" id="KW-0143">Chaperone</keyword>
<evidence type="ECO:0000259" key="10">
    <source>
        <dbReference type="PROSITE" id="PS51903"/>
    </source>
</evidence>
<dbReference type="GO" id="GO:0005524">
    <property type="term" value="F:ATP binding"/>
    <property type="evidence" value="ECO:0007669"/>
    <property type="project" value="UniProtKB-KW"/>
</dbReference>
<dbReference type="SMART" id="SM01086">
    <property type="entry name" value="ClpB_D2-small"/>
    <property type="match status" value="1"/>
</dbReference>
<dbReference type="InterPro" id="IPR001270">
    <property type="entry name" value="ClpA/B"/>
</dbReference>
<evidence type="ECO:0000256" key="1">
    <source>
        <dbReference type="ARBA" id="ARBA00008675"/>
    </source>
</evidence>
<keyword evidence="4 7" id="KW-0067">ATP-binding</keyword>
<dbReference type="InterPro" id="IPR036628">
    <property type="entry name" value="Clp_N_dom_sf"/>
</dbReference>
<dbReference type="SMART" id="SM00382">
    <property type="entry name" value="AAA"/>
    <property type="match status" value="2"/>
</dbReference>
<evidence type="ECO:0000256" key="4">
    <source>
        <dbReference type="ARBA" id="ARBA00022840"/>
    </source>
</evidence>
<keyword evidence="8" id="KW-0175">Coiled coil</keyword>
<dbReference type="InterPro" id="IPR028299">
    <property type="entry name" value="ClpA/B_CS2"/>
</dbReference>
<dbReference type="InterPro" id="IPR041546">
    <property type="entry name" value="ClpA/ClpB_AAA_lid"/>
</dbReference>